<dbReference type="OMA" id="FVENCIP"/>
<dbReference type="InParanoid" id="A0A7M7RDX4"/>
<dbReference type="GO" id="GO:0005509">
    <property type="term" value="F:calcium ion binding"/>
    <property type="evidence" value="ECO:0007669"/>
    <property type="project" value="InterPro"/>
</dbReference>
<dbReference type="Pfam" id="PF00811">
    <property type="entry name" value="Ependymin"/>
    <property type="match status" value="1"/>
</dbReference>
<protein>
    <submittedName>
        <fullName evidence="2">Uncharacterized protein</fullName>
    </submittedName>
</protein>
<proteinExistence type="predicted"/>
<dbReference type="AlphaFoldDB" id="A0A7M7RDX4"/>
<keyword evidence="3" id="KW-1185">Reference proteome</keyword>
<dbReference type="GO" id="GO:0005764">
    <property type="term" value="C:lysosome"/>
    <property type="evidence" value="ECO:0000318"/>
    <property type="project" value="GO_Central"/>
</dbReference>
<dbReference type="EnsemblMetazoa" id="XM_788768">
    <property type="protein sequence ID" value="XP_793861"/>
    <property type="gene ID" value="LOC589115"/>
</dbReference>
<keyword evidence="1" id="KW-0732">Signal</keyword>
<dbReference type="PANTHER" id="PTHR10697:SF1">
    <property type="entry name" value="MAMMALIAN EPENDYMIN-RELATED PROTEIN 1"/>
    <property type="match status" value="1"/>
</dbReference>
<name>A0A7M7RDX4_STRPU</name>
<accession>A0A7M7RDX4</accession>
<dbReference type="GeneID" id="589115"/>
<dbReference type="RefSeq" id="XP_793861.3">
    <property type="nucleotide sequence ID" value="XM_788768.5"/>
</dbReference>
<evidence type="ECO:0000256" key="1">
    <source>
        <dbReference type="SAM" id="SignalP"/>
    </source>
</evidence>
<reference evidence="3" key="1">
    <citation type="submission" date="2015-02" db="EMBL/GenBank/DDBJ databases">
        <title>Genome sequencing for Strongylocentrotus purpuratus.</title>
        <authorList>
            <person name="Murali S."/>
            <person name="Liu Y."/>
            <person name="Vee V."/>
            <person name="English A."/>
            <person name="Wang M."/>
            <person name="Skinner E."/>
            <person name="Han Y."/>
            <person name="Muzny D.M."/>
            <person name="Worley K.C."/>
            <person name="Gibbs R.A."/>
        </authorList>
    </citation>
    <scope>NUCLEOTIDE SEQUENCE</scope>
</reference>
<sequence>MKTSAIISLLTCIVMMVSAQQPIPCCAPPQFVLHYEQVLATQTADMPMAITEETLDAAYDFVNALVGMDLTIRPLNQPETKARLVQNFTAGYQWIIQGATCIKQSLAAVTPPARCVPEDAIFEGTFDVGLEKLKVHTWLINATAPGPIKGTQRYTVADYMCTPFSSTFIGTESNTQPPTTFVNSGNYMNFSNKITDPDHWFKLPSSCNSTASEVPVTERMIKLSSARHMRFF</sequence>
<evidence type="ECO:0000313" key="2">
    <source>
        <dbReference type="EnsemblMetazoa" id="XP_793861"/>
    </source>
</evidence>
<dbReference type="InterPro" id="IPR001299">
    <property type="entry name" value="Ependymin"/>
</dbReference>
<organism evidence="2 3">
    <name type="scientific">Strongylocentrotus purpuratus</name>
    <name type="common">Purple sea urchin</name>
    <dbReference type="NCBI Taxonomy" id="7668"/>
    <lineage>
        <taxon>Eukaryota</taxon>
        <taxon>Metazoa</taxon>
        <taxon>Echinodermata</taxon>
        <taxon>Eleutherozoa</taxon>
        <taxon>Echinozoa</taxon>
        <taxon>Echinoidea</taxon>
        <taxon>Euechinoidea</taxon>
        <taxon>Echinacea</taxon>
        <taxon>Camarodonta</taxon>
        <taxon>Echinidea</taxon>
        <taxon>Strongylocentrotidae</taxon>
        <taxon>Strongylocentrotus</taxon>
    </lineage>
</organism>
<dbReference type="GO" id="GO:0005576">
    <property type="term" value="C:extracellular region"/>
    <property type="evidence" value="ECO:0007669"/>
    <property type="project" value="InterPro"/>
</dbReference>
<dbReference type="FunCoup" id="A0A7M7RDX4">
    <property type="interactions" value="310"/>
</dbReference>
<dbReference type="Proteomes" id="UP000007110">
    <property type="component" value="Unassembled WGS sequence"/>
</dbReference>
<dbReference type="OrthoDB" id="10020194at2759"/>
<feature type="signal peptide" evidence="1">
    <location>
        <begin position="1"/>
        <end position="19"/>
    </location>
</feature>
<evidence type="ECO:0000313" key="3">
    <source>
        <dbReference type="Proteomes" id="UP000007110"/>
    </source>
</evidence>
<dbReference type="PANTHER" id="PTHR10697">
    <property type="entry name" value="MAMMALIAN EPENDYMIN-RELATED PROTEIN 1"/>
    <property type="match status" value="1"/>
</dbReference>
<dbReference type="KEGG" id="spu:589115"/>
<dbReference type="GO" id="GO:0007160">
    <property type="term" value="P:cell-matrix adhesion"/>
    <property type="evidence" value="ECO:0007669"/>
    <property type="project" value="InterPro"/>
</dbReference>
<reference evidence="2" key="2">
    <citation type="submission" date="2021-01" db="UniProtKB">
        <authorList>
            <consortium name="EnsemblMetazoa"/>
        </authorList>
    </citation>
    <scope>IDENTIFICATION</scope>
</reference>
<feature type="chain" id="PRO_5029482506" evidence="1">
    <location>
        <begin position="20"/>
        <end position="232"/>
    </location>
</feature>